<feature type="compositionally biased region" description="Low complexity" evidence="1">
    <location>
        <begin position="73"/>
        <end position="113"/>
    </location>
</feature>
<feature type="compositionally biased region" description="Pro residues" evidence="1">
    <location>
        <begin position="153"/>
        <end position="163"/>
    </location>
</feature>
<reference evidence="2 3" key="1">
    <citation type="journal article" date="2018" name="Biotechnol. Biofuels">
        <title>Integrative visual omics of the white-rot fungus Polyporus brumalis exposes the biotechnological potential of its oxidative enzymes for delignifying raw plant biomass.</title>
        <authorList>
            <person name="Miyauchi S."/>
            <person name="Rancon A."/>
            <person name="Drula E."/>
            <person name="Hage H."/>
            <person name="Chaduli D."/>
            <person name="Favel A."/>
            <person name="Grisel S."/>
            <person name="Henrissat B."/>
            <person name="Herpoel-Gimbert I."/>
            <person name="Ruiz-Duenas F.J."/>
            <person name="Chevret D."/>
            <person name="Hainaut M."/>
            <person name="Lin J."/>
            <person name="Wang M."/>
            <person name="Pangilinan J."/>
            <person name="Lipzen A."/>
            <person name="Lesage-Meessen L."/>
            <person name="Navarro D."/>
            <person name="Riley R."/>
            <person name="Grigoriev I.V."/>
            <person name="Zhou S."/>
            <person name="Raouche S."/>
            <person name="Rosso M.N."/>
        </authorList>
    </citation>
    <scope>NUCLEOTIDE SEQUENCE [LARGE SCALE GENOMIC DNA]</scope>
    <source>
        <strain evidence="2 3">BRFM 1820</strain>
    </source>
</reference>
<proteinExistence type="predicted"/>
<gene>
    <name evidence="2" type="ORF">OH76DRAFT_1489488</name>
</gene>
<accession>A0A371CMG0</accession>
<dbReference type="AlphaFoldDB" id="A0A371CMG0"/>
<feature type="region of interest" description="Disordered" evidence="1">
    <location>
        <begin position="1"/>
        <end position="175"/>
    </location>
</feature>
<protein>
    <submittedName>
        <fullName evidence="2">Uncharacterized protein</fullName>
    </submittedName>
</protein>
<feature type="compositionally biased region" description="Polar residues" evidence="1">
    <location>
        <begin position="114"/>
        <end position="133"/>
    </location>
</feature>
<dbReference type="Proteomes" id="UP000256964">
    <property type="component" value="Unassembled WGS sequence"/>
</dbReference>
<organism evidence="2 3">
    <name type="scientific">Lentinus brumalis</name>
    <dbReference type="NCBI Taxonomy" id="2498619"/>
    <lineage>
        <taxon>Eukaryota</taxon>
        <taxon>Fungi</taxon>
        <taxon>Dikarya</taxon>
        <taxon>Basidiomycota</taxon>
        <taxon>Agaricomycotina</taxon>
        <taxon>Agaricomycetes</taxon>
        <taxon>Polyporales</taxon>
        <taxon>Polyporaceae</taxon>
        <taxon>Lentinus</taxon>
    </lineage>
</organism>
<evidence type="ECO:0000256" key="1">
    <source>
        <dbReference type="SAM" id="MobiDB-lite"/>
    </source>
</evidence>
<name>A0A371CMG0_9APHY</name>
<keyword evidence="3" id="KW-1185">Reference proteome</keyword>
<feature type="compositionally biased region" description="Pro residues" evidence="1">
    <location>
        <begin position="37"/>
        <end position="48"/>
    </location>
</feature>
<sequence length="175" mass="17879">MTTSFQGFTERISQAAGYNPADTPTRRGKLPAVSTTPPSPGGTHPPSPAIIQPVFPITSPNNPFDQSAMRFYSPAQGSASQARAAHAGAQPNPVPQAGTSGQAQAAGPPRGAQTSGTQATQASAGVNPQSQTNQDLAAAITLLAQTAQSLQRAPPPPPAPPKPTAFERNNVRDPD</sequence>
<feature type="non-terminal residue" evidence="2">
    <location>
        <position position="175"/>
    </location>
</feature>
<evidence type="ECO:0000313" key="2">
    <source>
        <dbReference type="EMBL" id="RDX41452.1"/>
    </source>
</evidence>
<evidence type="ECO:0000313" key="3">
    <source>
        <dbReference type="Proteomes" id="UP000256964"/>
    </source>
</evidence>
<dbReference type="EMBL" id="KZ857512">
    <property type="protein sequence ID" value="RDX41452.1"/>
    <property type="molecule type" value="Genomic_DNA"/>
</dbReference>
<feature type="compositionally biased region" description="Low complexity" evidence="1">
    <location>
        <begin position="134"/>
        <end position="152"/>
    </location>
</feature>